<dbReference type="RefSeq" id="WP_376979160.1">
    <property type="nucleotide sequence ID" value="NZ_JBHLSV010000005.1"/>
</dbReference>
<proteinExistence type="predicted"/>
<name>A0ABV6R956_9MICO</name>
<feature type="region of interest" description="Disordered" evidence="1">
    <location>
        <begin position="57"/>
        <end position="93"/>
    </location>
</feature>
<gene>
    <name evidence="2" type="ORF">ACFFF6_06110</name>
</gene>
<sequence>MAEYTPTDEQIRAAYCAGSNLRRETLRQHYMGEPATDYGAEFDRWLARVRAEAWDEGAESAWRRSTPEVNGQAYHWRRSGEPYNPYRQEAPDA</sequence>
<dbReference type="EMBL" id="JBHLSV010000005">
    <property type="protein sequence ID" value="MFC0673526.1"/>
    <property type="molecule type" value="Genomic_DNA"/>
</dbReference>
<evidence type="ECO:0000256" key="1">
    <source>
        <dbReference type="SAM" id="MobiDB-lite"/>
    </source>
</evidence>
<dbReference type="Proteomes" id="UP001589793">
    <property type="component" value="Unassembled WGS sequence"/>
</dbReference>
<evidence type="ECO:0000313" key="2">
    <source>
        <dbReference type="EMBL" id="MFC0673526.1"/>
    </source>
</evidence>
<protein>
    <submittedName>
        <fullName evidence="2">Uncharacterized protein</fullName>
    </submittedName>
</protein>
<reference evidence="2 3" key="1">
    <citation type="submission" date="2024-09" db="EMBL/GenBank/DDBJ databases">
        <authorList>
            <person name="Sun Q."/>
            <person name="Mori K."/>
        </authorList>
    </citation>
    <scope>NUCLEOTIDE SEQUENCE [LARGE SCALE GENOMIC DNA]</scope>
    <source>
        <strain evidence="2 3">CICC 10874</strain>
    </source>
</reference>
<comment type="caution">
    <text evidence="2">The sequence shown here is derived from an EMBL/GenBank/DDBJ whole genome shotgun (WGS) entry which is preliminary data.</text>
</comment>
<accession>A0ABV6R956</accession>
<keyword evidence="3" id="KW-1185">Reference proteome</keyword>
<evidence type="ECO:0000313" key="3">
    <source>
        <dbReference type="Proteomes" id="UP001589793"/>
    </source>
</evidence>
<organism evidence="2 3">
    <name type="scientific">Brachybacterium hainanense</name>
    <dbReference type="NCBI Taxonomy" id="1541174"/>
    <lineage>
        <taxon>Bacteria</taxon>
        <taxon>Bacillati</taxon>
        <taxon>Actinomycetota</taxon>
        <taxon>Actinomycetes</taxon>
        <taxon>Micrococcales</taxon>
        <taxon>Dermabacteraceae</taxon>
        <taxon>Brachybacterium</taxon>
    </lineage>
</organism>